<gene>
    <name evidence="1" type="ORF">HMPREF0731_2772</name>
</gene>
<dbReference type="HOGENOM" id="CLU_1810321_0_0_5"/>
<reference evidence="1 2" key="1">
    <citation type="submission" date="2010-04" db="EMBL/GenBank/DDBJ databases">
        <authorList>
            <person name="Qin X."/>
            <person name="Bachman B."/>
            <person name="Battles P."/>
            <person name="Bell A."/>
            <person name="Bess C."/>
            <person name="Bickham C."/>
            <person name="Chaboub L."/>
            <person name="Chen D."/>
            <person name="Coyle M."/>
            <person name="Deiros D.R."/>
            <person name="Dinh H."/>
            <person name="Forbes L."/>
            <person name="Fowler G."/>
            <person name="Francisco L."/>
            <person name="Fu Q."/>
            <person name="Gubbala S."/>
            <person name="Hale W."/>
            <person name="Han Y."/>
            <person name="Hemphill L."/>
            <person name="Highlander S.K."/>
            <person name="Hirani K."/>
            <person name="Hogues M."/>
            <person name="Jackson L."/>
            <person name="Jakkamsetti A."/>
            <person name="Javaid M."/>
            <person name="Jiang H."/>
            <person name="Korchina V."/>
            <person name="Kovar C."/>
            <person name="Lara F."/>
            <person name="Lee S."/>
            <person name="Mata R."/>
            <person name="Mathew T."/>
            <person name="Moen C."/>
            <person name="Morales K."/>
            <person name="Munidasa M."/>
            <person name="Nazareth L."/>
            <person name="Ngo R."/>
            <person name="Nguyen L."/>
            <person name="Okwuonu G."/>
            <person name="Ongeri F."/>
            <person name="Patil S."/>
            <person name="Petrosino J."/>
            <person name="Pham C."/>
            <person name="Pham P."/>
            <person name="Pu L.-L."/>
            <person name="Puazo M."/>
            <person name="Raj R."/>
            <person name="Reid J."/>
            <person name="Rouhana J."/>
            <person name="Saada N."/>
            <person name="Shang Y."/>
            <person name="Simmons D."/>
            <person name="Thornton R."/>
            <person name="Warren J."/>
            <person name="Weissenberger G."/>
            <person name="Zhang J."/>
            <person name="Zhang L."/>
            <person name="Zhou C."/>
            <person name="Zhu D."/>
            <person name="Muzny D."/>
            <person name="Worley K."/>
            <person name="Gibbs R."/>
        </authorList>
    </citation>
    <scope>NUCLEOTIDE SEQUENCE [LARGE SCALE GENOMIC DNA]</scope>
    <source>
        <strain evidence="1 2">ATCC 49957</strain>
    </source>
</reference>
<proteinExistence type="predicted"/>
<dbReference type="EMBL" id="ADVL01000558">
    <property type="protein sequence ID" value="EFH11010.1"/>
    <property type="molecule type" value="Genomic_DNA"/>
</dbReference>
<protein>
    <recommendedName>
        <fullName evidence="3">Flagellar assembly protein FliH/Type III secretion system HrpE domain-containing protein</fullName>
    </recommendedName>
</protein>
<feature type="non-terminal residue" evidence="1">
    <location>
        <position position="1"/>
    </location>
</feature>
<dbReference type="Proteomes" id="UP000005324">
    <property type="component" value="Unassembled WGS sequence"/>
</dbReference>
<evidence type="ECO:0000313" key="2">
    <source>
        <dbReference type="Proteomes" id="UP000005324"/>
    </source>
</evidence>
<evidence type="ECO:0008006" key="3">
    <source>
        <dbReference type="Google" id="ProtNLM"/>
    </source>
</evidence>
<accession>D5RNW1</accession>
<name>D5RNW1_9PROT</name>
<dbReference type="RefSeq" id="WP_007005990.1">
    <property type="nucleotide sequence ID" value="NZ_GG770866.1"/>
</dbReference>
<comment type="caution">
    <text evidence="1">The sequence shown here is derived from an EMBL/GenBank/DDBJ whole genome shotgun (WGS) entry which is preliminary data.</text>
</comment>
<dbReference type="AlphaFoldDB" id="D5RNW1"/>
<organism evidence="1 2">
    <name type="scientific">Pseudoroseomonas cervicalis ATCC 49957</name>
    <dbReference type="NCBI Taxonomy" id="525371"/>
    <lineage>
        <taxon>Bacteria</taxon>
        <taxon>Pseudomonadati</taxon>
        <taxon>Pseudomonadota</taxon>
        <taxon>Alphaproteobacteria</taxon>
        <taxon>Acetobacterales</taxon>
        <taxon>Roseomonadaceae</taxon>
        <taxon>Roseomonas</taxon>
    </lineage>
</organism>
<keyword evidence="2" id="KW-1185">Reference proteome</keyword>
<evidence type="ECO:0000313" key="1">
    <source>
        <dbReference type="EMBL" id="EFH11010.1"/>
    </source>
</evidence>
<sequence length="143" mass="14699">QGAALAATALERLLASRAEDRRMLDADLRAALVAALEALFPTLLARAAGGEVAALLAEALTERAADRITLRAHPATLAAMQADGFPGGGQPERVRLLPDPGLPEGQAEAGWADGGLIYDPAALLQRVLTTLGAADAMPQETTP</sequence>